<evidence type="ECO:0008006" key="4">
    <source>
        <dbReference type="Google" id="ProtNLM"/>
    </source>
</evidence>
<keyword evidence="1" id="KW-0812">Transmembrane</keyword>
<evidence type="ECO:0000313" key="2">
    <source>
        <dbReference type="EMBL" id="AGA91835.1"/>
    </source>
</evidence>
<feature type="transmembrane region" description="Helical" evidence="1">
    <location>
        <begin position="143"/>
        <end position="165"/>
    </location>
</feature>
<protein>
    <recommendedName>
        <fullName evidence="4">DUF2868 domain-containing protein</fullName>
    </recommendedName>
</protein>
<organism evidence="2 3">
    <name type="scientific">Thioflavicoccus mobilis 8321</name>
    <dbReference type="NCBI Taxonomy" id="765912"/>
    <lineage>
        <taxon>Bacteria</taxon>
        <taxon>Pseudomonadati</taxon>
        <taxon>Pseudomonadota</taxon>
        <taxon>Gammaproteobacteria</taxon>
        <taxon>Chromatiales</taxon>
        <taxon>Chromatiaceae</taxon>
        <taxon>Thioflavicoccus</taxon>
    </lineage>
</organism>
<sequence>MDPSPVHSANSPPASTDVRWTVADLIDFDYYVDEDERALREKPAVRKRLAERDRALYLGGIKEAAAGLKEHTPKHRSATLRLWLEARRGIEDAQMRKLLPGETFARGQRLVILGLGAAGLLAGIGMASALLSYEGQRPVNVAWFISLLVLLQLLLAGLTAGAWLARGSAPMRSVMQDFSLLSHIIQPLFSQAARWVQRSRLGHASREVRDRAQAKQGLFRSHYALYGSASYLPLLIPAQVFGVAFNVGAILTTISLEWFTDLAFGWGSSLHVDPQTIYQIARLIALPWSPFFGEGVGYPSLEQVAGSRIVLKDPLFILYADNLRSWGLFLILSLVTYGLLPRLALLGTSVWAQRRALASLPFTHARTQGLYARLVTPSLETAQTGSGVGPEMAIPAAPSAPSPSAAAAPLTELEVTRSGGIPVDACLLLIHMDVDEVLEGSDRERLERLLRQHTGWRVAVSCVFGGSSVMTKQAIETVERARWQSPPARVVLVEDGTQPPITESLGFLRKLRGAVGTQGQIVLMLAGEADAEDRLRPLSDFDYLDWQRKIDQMGDPYMRLEMLCQSSNGVG</sequence>
<feature type="transmembrane region" description="Helical" evidence="1">
    <location>
        <begin position="326"/>
        <end position="345"/>
    </location>
</feature>
<keyword evidence="3" id="KW-1185">Reference proteome</keyword>
<dbReference type="AlphaFoldDB" id="L0H2F6"/>
<dbReference type="HOGENOM" id="CLU_019171_0_0_6"/>
<keyword evidence="1" id="KW-0472">Membrane</keyword>
<feature type="transmembrane region" description="Helical" evidence="1">
    <location>
        <begin position="110"/>
        <end position="131"/>
    </location>
</feature>
<reference evidence="2 3" key="1">
    <citation type="submission" date="2011-09" db="EMBL/GenBank/DDBJ databases">
        <title>Complete sequence of chromosome of Thioflavicoccus mobilis 8321.</title>
        <authorList>
            <consortium name="US DOE Joint Genome Institute"/>
            <person name="Lucas S."/>
            <person name="Han J."/>
            <person name="Lapidus A."/>
            <person name="Cheng J.-F."/>
            <person name="Goodwin L."/>
            <person name="Pitluck S."/>
            <person name="Peters L."/>
            <person name="Ovchinnikova G."/>
            <person name="Lu M."/>
            <person name="Detter J.C."/>
            <person name="Han C."/>
            <person name="Tapia R."/>
            <person name="Land M."/>
            <person name="Hauser L."/>
            <person name="Kyrpides N."/>
            <person name="Ivanova N."/>
            <person name="Pagani I."/>
            <person name="Vogl K."/>
            <person name="Liu Z."/>
            <person name="Imhoff J."/>
            <person name="Thiel V."/>
            <person name="Frigaard N.-U."/>
            <person name="Bryant D."/>
            <person name="Woyke T."/>
        </authorList>
    </citation>
    <scope>NUCLEOTIDE SEQUENCE [LARGE SCALE GENOMIC DNA]</scope>
    <source>
        <strain evidence="2 3">8321</strain>
    </source>
</reference>
<dbReference type="Pfam" id="PF11067">
    <property type="entry name" value="DUF2868"/>
    <property type="match status" value="1"/>
</dbReference>
<dbReference type="KEGG" id="tmb:Thimo_3155"/>
<dbReference type="OrthoDB" id="7056210at2"/>
<dbReference type="RefSeq" id="WP_015281963.1">
    <property type="nucleotide sequence ID" value="NC_019940.1"/>
</dbReference>
<proteinExistence type="predicted"/>
<dbReference type="eggNOG" id="ENOG5032R7W">
    <property type="taxonomic scope" value="Bacteria"/>
</dbReference>
<dbReference type="EMBL" id="CP003051">
    <property type="protein sequence ID" value="AGA91835.1"/>
    <property type="molecule type" value="Genomic_DNA"/>
</dbReference>
<keyword evidence="1" id="KW-1133">Transmembrane helix</keyword>
<dbReference type="InterPro" id="IPR021296">
    <property type="entry name" value="DUF2868"/>
</dbReference>
<evidence type="ECO:0000313" key="3">
    <source>
        <dbReference type="Proteomes" id="UP000010816"/>
    </source>
</evidence>
<evidence type="ECO:0000256" key="1">
    <source>
        <dbReference type="SAM" id="Phobius"/>
    </source>
</evidence>
<name>L0H2F6_9GAMM</name>
<dbReference type="STRING" id="765912.Thimo_3155"/>
<accession>L0H2F6</accession>
<feature type="transmembrane region" description="Helical" evidence="1">
    <location>
        <begin position="231"/>
        <end position="256"/>
    </location>
</feature>
<dbReference type="Proteomes" id="UP000010816">
    <property type="component" value="Chromosome"/>
</dbReference>
<gene>
    <name evidence="2" type="ORF">Thimo_3155</name>
</gene>